<dbReference type="GO" id="GO:0005524">
    <property type="term" value="F:ATP binding"/>
    <property type="evidence" value="ECO:0007669"/>
    <property type="project" value="UniProtKB-KW"/>
</dbReference>
<dbReference type="CDD" id="cd00009">
    <property type="entry name" value="AAA"/>
    <property type="match status" value="1"/>
</dbReference>
<comment type="caution">
    <text evidence="5">The sequence shown here is derived from an EMBL/GenBank/DDBJ whole genome shotgun (WGS) entry which is preliminary data.</text>
</comment>
<name>A0A1F7SHZ4_9BACT</name>
<dbReference type="GO" id="GO:0006355">
    <property type="term" value="P:regulation of DNA-templated transcription"/>
    <property type="evidence" value="ECO:0007669"/>
    <property type="project" value="InterPro"/>
</dbReference>
<gene>
    <name evidence="5" type="ORF">A3G31_07960</name>
</gene>
<dbReference type="InterPro" id="IPR003661">
    <property type="entry name" value="HisK_dim/P_dom"/>
</dbReference>
<dbReference type="PROSITE" id="PS50045">
    <property type="entry name" value="SIGMA54_INTERACT_4"/>
    <property type="match status" value="1"/>
</dbReference>
<dbReference type="STRING" id="1817883.A3G31_07960"/>
<dbReference type="InterPro" id="IPR027417">
    <property type="entry name" value="P-loop_NTPase"/>
</dbReference>
<dbReference type="InterPro" id="IPR036890">
    <property type="entry name" value="HATPase_C_sf"/>
</dbReference>
<evidence type="ECO:0000313" key="5">
    <source>
        <dbReference type="EMBL" id="OGL53426.1"/>
    </source>
</evidence>
<dbReference type="PROSITE" id="PS50109">
    <property type="entry name" value="HIS_KIN"/>
    <property type="match status" value="1"/>
</dbReference>
<dbReference type="Pfam" id="PF00158">
    <property type="entry name" value="Sigma54_activat"/>
    <property type="match status" value="1"/>
</dbReference>
<evidence type="ECO:0008006" key="7">
    <source>
        <dbReference type="Google" id="ProtNLM"/>
    </source>
</evidence>
<dbReference type="InterPro" id="IPR036097">
    <property type="entry name" value="HisK_dim/P_sf"/>
</dbReference>
<dbReference type="Gene3D" id="3.40.50.300">
    <property type="entry name" value="P-loop containing nucleotide triphosphate hydrolases"/>
    <property type="match status" value="1"/>
</dbReference>
<keyword evidence="1" id="KW-0547">Nucleotide-binding</keyword>
<dbReference type="CDD" id="cd00082">
    <property type="entry name" value="HisKA"/>
    <property type="match status" value="1"/>
</dbReference>
<sequence length="641" mass="73456">MKNKILVCSDSKSLKESIRIILGNEYQLISGSFLKDFKEVAKKEEADVAILEIGSLTDTKINSMYEINSLFNDLPFIILFADYNEDNLVSIFGRKNRIFLKIPSEIFDLKDKIEILMNKRWLENSMEKVIEENITDDKYLISSNLLKFGNEVIRLLKKATPIKASVLISGEGGTGRELAARIIHYSSSRKGKFVNINCSSLNLKELTSIFKDEAESGFQKEESLYRTIYFNKIEDLSCELQMALSEFLDLGGIITENGKFKKFNGRIVASTSKNLFYEMRQNRFDPKLFYKISLFPINIAPLRDRKDEIPLIVNMILSEGMKNLNIIKKSFTQDAMELFQNYLWPLNLMELENIVLRAAVLSENEVISADEISPLFGDIQKKSMIEKSSLSDSIKTDSVNFKIAKSHGITNYNDNLILELAHEIKNPLVAIKTFANLFPENFNDPDFRENFYKIVSRDVERIDSLVERILEYQNVLSVKGKREPLSSILNKTIKSFSKEFEKRKIFIYKDISNDLSKICVENNKFECVFKNIISKLIKEAGEGGGEIKFSAKAEHNNDIDAENIFKDAVDLHIKAKSKKREDDEISQEIKDNYSEMKGIEIFLAEQLIKYSCGRMTINTFNNNGIDVSILLPIISGPYKEI</sequence>
<protein>
    <recommendedName>
        <fullName evidence="7">Sigma-54 factor interaction domain-containing protein</fullName>
    </recommendedName>
</protein>
<dbReference type="Gene3D" id="1.10.287.130">
    <property type="match status" value="1"/>
</dbReference>
<dbReference type="GO" id="GO:0000155">
    <property type="term" value="F:phosphorelay sensor kinase activity"/>
    <property type="evidence" value="ECO:0007669"/>
    <property type="project" value="InterPro"/>
</dbReference>
<feature type="domain" description="Sigma-54 factor interaction" evidence="3">
    <location>
        <begin position="150"/>
        <end position="360"/>
    </location>
</feature>
<dbReference type="InterPro" id="IPR002078">
    <property type="entry name" value="Sigma_54_int"/>
</dbReference>
<accession>A0A1F7SHZ4</accession>
<dbReference type="Gene3D" id="3.30.565.10">
    <property type="entry name" value="Histidine kinase-like ATPase, C-terminal domain"/>
    <property type="match status" value="1"/>
</dbReference>
<organism evidence="5 6">
    <name type="scientific">Candidatus Schekmanbacteria bacterium RIFCSPLOWO2_12_FULL_38_15</name>
    <dbReference type="NCBI Taxonomy" id="1817883"/>
    <lineage>
        <taxon>Bacteria</taxon>
        <taxon>Candidatus Schekmaniibacteriota</taxon>
    </lineage>
</organism>
<dbReference type="EMBL" id="MGDI01000025">
    <property type="protein sequence ID" value="OGL53426.1"/>
    <property type="molecule type" value="Genomic_DNA"/>
</dbReference>
<dbReference type="Proteomes" id="UP000178082">
    <property type="component" value="Unassembled WGS sequence"/>
</dbReference>
<evidence type="ECO:0000259" key="4">
    <source>
        <dbReference type="PROSITE" id="PS50109"/>
    </source>
</evidence>
<dbReference type="Gene3D" id="1.10.8.60">
    <property type="match status" value="1"/>
</dbReference>
<dbReference type="InterPro" id="IPR058031">
    <property type="entry name" value="AAA_lid_NorR"/>
</dbReference>
<feature type="domain" description="Histidine kinase" evidence="4">
    <location>
        <begin position="419"/>
        <end position="635"/>
    </location>
</feature>
<dbReference type="Pfam" id="PF00512">
    <property type="entry name" value="HisKA"/>
    <property type="match status" value="1"/>
</dbReference>
<dbReference type="SUPFAM" id="SSF47384">
    <property type="entry name" value="Homodimeric domain of signal transducing histidine kinase"/>
    <property type="match status" value="1"/>
</dbReference>
<proteinExistence type="predicted"/>
<keyword evidence="2" id="KW-0067">ATP-binding</keyword>
<evidence type="ECO:0000313" key="6">
    <source>
        <dbReference type="Proteomes" id="UP000178082"/>
    </source>
</evidence>
<dbReference type="AlphaFoldDB" id="A0A1F7SHZ4"/>
<dbReference type="SUPFAM" id="SSF52540">
    <property type="entry name" value="P-loop containing nucleoside triphosphate hydrolases"/>
    <property type="match status" value="1"/>
</dbReference>
<dbReference type="Pfam" id="PF25601">
    <property type="entry name" value="AAA_lid_14"/>
    <property type="match status" value="1"/>
</dbReference>
<dbReference type="SMART" id="SM00388">
    <property type="entry name" value="HisKA"/>
    <property type="match status" value="1"/>
</dbReference>
<dbReference type="PANTHER" id="PTHR32071">
    <property type="entry name" value="TRANSCRIPTIONAL REGULATORY PROTEIN"/>
    <property type="match status" value="1"/>
</dbReference>
<evidence type="ECO:0000259" key="3">
    <source>
        <dbReference type="PROSITE" id="PS50045"/>
    </source>
</evidence>
<evidence type="ECO:0000256" key="1">
    <source>
        <dbReference type="ARBA" id="ARBA00022741"/>
    </source>
</evidence>
<dbReference type="InterPro" id="IPR005467">
    <property type="entry name" value="His_kinase_dom"/>
</dbReference>
<evidence type="ECO:0000256" key="2">
    <source>
        <dbReference type="ARBA" id="ARBA00022840"/>
    </source>
</evidence>
<reference evidence="5 6" key="1">
    <citation type="journal article" date="2016" name="Nat. Commun.">
        <title>Thousands of microbial genomes shed light on interconnected biogeochemical processes in an aquifer system.</title>
        <authorList>
            <person name="Anantharaman K."/>
            <person name="Brown C.T."/>
            <person name="Hug L.A."/>
            <person name="Sharon I."/>
            <person name="Castelle C.J."/>
            <person name="Probst A.J."/>
            <person name="Thomas B.C."/>
            <person name="Singh A."/>
            <person name="Wilkins M.J."/>
            <person name="Karaoz U."/>
            <person name="Brodie E.L."/>
            <person name="Williams K.H."/>
            <person name="Hubbard S.S."/>
            <person name="Banfield J.F."/>
        </authorList>
    </citation>
    <scope>NUCLEOTIDE SEQUENCE [LARGE SCALE GENOMIC DNA]</scope>
</reference>